<evidence type="ECO:0000313" key="5">
    <source>
        <dbReference type="Proteomes" id="UP000002035"/>
    </source>
</evidence>
<name>C5FRK5_ARTOC</name>
<proteinExistence type="predicted"/>
<feature type="chain" id="PRO_5005667970" evidence="3">
    <location>
        <begin position="21"/>
        <end position="463"/>
    </location>
</feature>
<reference evidence="5" key="1">
    <citation type="journal article" date="2012" name="MBio">
        <title>Comparative genome analysis of Trichophyton rubrum and related dermatophytes reveals candidate genes involved in infection.</title>
        <authorList>
            <person name="Martinez D.A."/>
            <person name="Oliver B.G."/>
            <person name="Graeser Y."/>
            <person name="Goldberg J.M."/>
            <person name="Li W."/>
            <person name="Martinez-Rossi N.M."/>
            <person name="Monod M."/>
            <person name="Shelest E."/>
            <person name="Barton R.C."/>
            <person name="Birch E."/>
            <person name="Brakhage A.A."/>
            <person name="Chen Z."/>
            <person name="Gurr S.J."/>
            <person name="Heiman D."/>
            <person name="Heitman J."/>
            <person name="Kosti I."/>
            <person name="Rossi A."/>
            <person name="Saif S."/>
            <person name="Samalova M."/>
            <person name="Saunders C.W."/>
            <person name="Shea T."/>
            <person name="Summerbell R.C."/>
            <person name="Xu J."/>
            <person name="Young S."/>
            <person name="Zeng Q."/>
            <person name="Birren B.W."/>
            <person name="Cuomo C.A."/>
            <person name="White T.C."/>
        </authorList>
    </citation>
    <scope>NUCLEOTIDE SEQUENCE [LARGE SCALE GENOMIC DNA]</scope>
    <source>
        <strain evidence="5">ATCC MYA-4605 / CBS 113480</strain>
    </source>
</reference>
<feature type="compositionally biased region" description="Low complexity" evidence="1">
    <location>
        <begin position="325"/>
        <end position="338"/>
    </location>
</feature>
<dbReference type="OMA" id="ACSTQWT"/>
<dbReference type="eggNOG" id="ENOG502SNJZ">
    <property type="taxonomic scope" value="Eukaryota"/>
</dbReference>
<feature type="signal peptide" evidence="3">
    <location>
        <begin position="1"/>
        <end position="20"/>
    </location>
</feature>
<keyword evidence="2" id="KW-1133">Transmembrane helix</keyword>
<keyword evidence="5" id="KW-1185">Reference proteome</keyword>
<organism evidence="4 5">
    <name type="scientific">Arthroderma otae (strain ATCC MYA-4605 / CBS 113480)</name>
    <name type="common">Microsporum canis</name>
    <dbReference type="NCBI Taxonomy" id="554155"/>
    <lineage>
        <taxon>Eukaryota</taxon>
        <taxon>Fungi</taxon>
        <taxon>Dikarya</taxon>
        <taxon>Ascomycota</taxon>
        <taxon>Pezizomycotina</taxon>
        <taxon>Eurotiomycetes</taxon>
        <taxon>Eurotiomycetidae</taxon>
        <taxon>Onygenales</taxon>
        <taxon>Arthrodermataceae</taxon>
        <taxon>Microsporum</taxon>
    </lineage>
</organism>
<accession>C5FRK5</accession>
<dbReference type="AlphaFoldDB" id="C5FRK5"/>
<dbReference type="GeneID" id="9228584"/>
<keyword evidence="3" id="KW-0732">Signal</keyword>
<feature type="region of interest" description="Disordered" evidence="1">
    <location>
        <begin position="316"/>
        <end position="463"/>
    </location>
</feature>
<evidence type="ECO:0000313" key="4">
    <source>
        <dbReference type="EMBL" id="EEQ32508.1"/>
    </source>
</evidence>
<protein>
    <submittedName>
        <fullName evidence="4">Uncharacterized protein</fullName>
    </submittedName>
</protein>
<feature type="compositionally biased region" description="Polar residues" evidence="1">
    <location>
        <begin position="362"/>
        <end position="388"/>
    </location>
</feature>
<feature type="compositionally biased region" description="Low complexity" evidence="1">
    <location>
        <begin position="350"/>
        <end position="361"/>
    </location>
</feature>
<dbReference type="Proteomes" id="UP000002035">
    <property type="component" value="Unassembled WGS sequence"/>
</dbReference>
<evidence type="ECO:0000256" key="3">
    <source>
        <dbReference type="SAM" id="SignalP"/>
    </source>
</evidence>
<dbReference type="RefSeq" id="XP_002845458.1">
    <property type="nucleotide sequence ID" value="XM_002845412.1"/>
</dbReference>
<feature type="compositionally biased region" description="Low complexity" evidence="1">
    <location>
        <begin position="412"/>
        <end position="440"/>
    </location>
</feature>
<dbReference type="HOGENOM" id="CLU_590471_0_0_1"/>
<evidence type="ECO:0000256" key="2">
    <source>
        <dbReference type="SAM" id="Phobius"/>
    </source>
</evidence>
<dbReference type="STRING" id="554155.C5FRK5"/>
<evidence type="ECO:0000256" key="1">
    <source>
        <dbReference type="SAM" id="MobiDB-lite"/>
    </source>
</evidence>
<keyword evidence="2" id="KW-0812">Transmembrane</keyword>
<dbReference type="EMBL" id="DS995705">
    <property type="protein sequence ID" value="EEQ32508.1"/>
    <property type="molecule type" value="Genomic_DNA"/>
</dbReference>
<sequence>MASRVLRLCVLLQALGSTQAFAPPWTVTKYFEASVTTFPGQTGRYGTYPASEYTETTAIVPTVSSPRATTTFTTSNYHDVTIIAIGLEPGQGTSSTYDFYTESQTYYIPLTYTYPSSCSVTSGESTITTSGQVTIPTDVRNQITPTQTSITTSTEEYRLTTYRYTNTGALLNPTDLPSAVYSSVEAENTPFEIRYCKYSSGYGSGTSSGSGSSSGSYYGNSCYGYYGCHRSYWPGYLALSLIIIFCWFGFFFIVGLIESTVRFRRLMRGRGASRGLPRPKPREEQEELERNWKSMSFAAKFTLWLKYGFSRSYPPQLGTPPPLATDPLPTEQPQMAQQPPVPGVMPPLPQQTGPQPLSQQTNQQAEQNIDIRQQEQQPHSHLTEQQPGAPQREYEPLPVPAPYQPLPTVAHSSSNNNNNLLFEQSGQVISPVSGSGSPIPHQTELRESPAGTAEVPNGGPKAI</sequence>
<keyword evidence="2" id="KW-0472">Membrane</keyword>
<feature type="transmembrane region" description="Helical" evidence="2">
    <location>
        <begin position="233"/>
        <end position="257"/>
    </location>
</feature>
<dbReference type="VEuPathDB" id="FungiDB:MCYG_05327"/>
<feature type="compositionally biased region" description="Pro residues" evidence="1">
    <location>
        <begin position="339"/>
        <end position="349"/>
    </location>
</feature>
<dbReference type="OrthoDB" id="3795566at2759"/>
<gene>
    <name evidence="4" type="ORF">MCYG_05327</name>
</gene>